<dbReference type="GO" id="GO:0003697">
    <property type="term" value="F:single-stranded DNA binding"/>
    <property type="evidence" value="ECO:0007669"/>
    <property type="project" value="InterPro"/>
</dbReference>
<evidence type="ECO:0000256" key="2">
    <source>
        <dbReference type="PROSITE-ProRule" id="PRU00252"/>
    </source>
</evidence>
<name>A0A5M4FGX0_9ACTN</name>
<dbReference type="AlphaFoldDB" id="A0A5M4FGX0"/>
<dbReference type="Pfam" id="PF00436">
    <property type="entry name" value="SSB"/>
    <property type="match status" value="1"/>
</dbReference>
<accession>A0A5M4FGX0</accession>
<dbReference type="OrthoDB" id="5186768at2"/>
<evidence type="ECO:0000313" key="4">
    <source>
        <dbReference type="Proteomes" id="UP000380867"/>
    </source>
</evidence>
<dbReference type="PROSITE" id="PS50935">
    <property type="entry name" value="SSB"/>
    <property type="match status" value="1"/>
</dbReference>
<keyword evidence="4" id="KW-1185">Reference proteome</keyword>
<dbReference type="Gene3D" id="2.40.50.140">
    <property type="entry name" value="Nucleic acid-binding proteins"/>
    <property type="match status" value="1"/>
</dbReference>
<protein>
    <submittedName>
        <fullName evidence="3">Single-stranded DNA-binding protein</fullName>
    </submittedName>
</protein>
<evidence type="ECO:0000256" key="1">
    <source>
        <dbReference type="ARBA" id="ARBA00023125"/>
    </source>
</evidence>
<sequence>MTDDNNRVHLAGRVSADPETRVLPSGDEVVSFRLIVRRSAAARRRSKQVVDTIECSAWSSAMRRVVSRLEAGAEVEVTGELRRRFPRGAISFVSVDVDSCRKVTSPAVASGT</sequence>
<keyword evidence="1 2" id="KW-0238">DNA-binding</keyword>
<reference evidence="3" key="1">
    <citation type="submission" date="2019-09" db="EMBL/GenBank/DDBJ databases">
        <authorList>
            <person name="Li J."/>
        </authorList>
    </citation>
    <scope>NUCLEOTIDE SEQUENCE [LARGE SCALE GENOMIC DNA]</scope>
    <source>
        <strain evidence="3">JCM 14732</strain>
    </source>
</reference>
<dbReference type="CDD" id="cd04496">
    <property type="entry name" value="SSB_OBF"/>
    <property type="match status" value="1"/>
</dbReference>
<gene>
    <name evidence="3" type="ORF">ESP70_000715</name>
</gene>
<evidence type="ECO:0000313" key="3">
    <source>
        <dbReference type="EMBL" id="KAA1399330.1"/>
    </source>
</evidence>
<dbReference type="SUPFAM" id="SSF50249">
    <property type="entry name" value="Nucleic acid-binding proteins"/>
    <property type="match status" value="1"/>
</dbReference>
<comment type="caution">
    <text evidence="3">The sequence shown here is derived from an EMBL/GenBank/DDBJ whole genome shotgun (WGS) entry which is preliminary data.</text>
</comment>
<proteinExistence type="predicted"/>
<dbReference type="Proteomes" id="UP000380867">
    <property type="component" value="Unassembled WGS sequence"/>
</dbReference>
<dbReference type="InterPro" id="IPR000424">
    <property type="entry name" value="Primosome_PriB/ssb"/>
</dbReference>
<organism evidence="3 4">
    <name type="scientific">Aeromicrobium ginsengisoli</name>
    <dbReference type="NCBI Taxonomy" id="363867"/>
    <lineage>
        <taxon>Bacteria</taxon>
        <taxon>Bacillati</taxon>
        <taxon>Actinomycetota</taxon>
        <taxon>Actinomycetes</taxon>
        <taxon>Propionibacteriales</taxon>
        <taxon>Nocardioidaceae</taxon>
        <taxon>Aeromicrobium</taxon>
    </lineage>
</organism>
<dbReference type="RefSeq" id="WP_149687477.1">
    <property type="nucleotide sequence ID" value="NZ_SDPQ02000001.1"/>
</dbReference>
<dbReference type="InterPro" id="IPR012340">
    <property type="entry name" value="NA-bd_OB-fold"/>
</dbReference>
<dbReference type="EMBL" id="SDPQ02000001">
    <property type="protein sequence ID" value="KAA1399330.1"/>
    <property type="molecule type" value="Genomic_DNA"/>
</dbReference>